<reference evidence="1" key="1">
    <citation type="submission" date="2022-11" db="EMBL/GenBank/DDBJ databases">
        <title>Genome Sequence of Nemania bipapillata.</title>
        <authorList>
            <person name="Buettner E."/>
        </authorList>
    </citation>
    <scope>NUCLEOTIDE SEQUENCE</scope>
    <source>
        <strain evidence="1">CP14</strain>
    </source>
</reference>
<dbReference type="Proteomes" id="UP001153334">
    <property type="component" value="Unassembled WGS sequence"/>
</dbReference>
<evidence type="ECO:0000313" key="1">
    <source>
        <dbReference type="EMBL" id="KAJ8122194.1"/>
    </source>
</evidence>
<organism evidence="1 2">
    <name type="scientific">Nemania bipapillata</name>
    <dbReference type="NCBI Taxonomy" id="110536"/>
    <lineage>
        <taxon>Eukaryota</taxon>
        <taxon>Fungi</taxon>
        <taxon>Dikarya</taxon>
        <taxon>Ascomycota</taxon>
        <taxon>Pezizomycotina</taxon>
        <taxon>Sordariomycetes</taxon>
        <taxon>Xylariomycetidae</taxon>
        <taxon>Xylariales</taxon>
        <taxon>Xylariaceae</taxon>
        <taxon>Nemania</taxon>
    </lineage>
</organism>
<comment type="caution">
    <text evidence="1">The sequence shown here is derived from an EMBL/GenBank/DDBJ whole genome shotgun (WGS) entry which is preliminary data.</text>
</comment>
<keyword evidence="2" id="KW-1185">Reference proteome</keyword>
<protein>
    <submittedName>
        <fullName evidence="1">Uncharacterized protein</fullName>
    </submittedName>
</protein>
<dbReference type="EMBL" id="JAPESX010000274">
    <property type="protein sequence ID" value="KAJ8122194.1"/>
    <property type="molecule type" value="Genomic_DNA"/>
</dbReference>
<gene>
    <name evidence="1" type="ORF">ONZ43_g1550</name>
</gene>
<evidence type="ECO:0000313" key="2">
    <source>
        <dbReference type="Proteomes" id="UP001153334"/>
    </source>
</evidence>
<accession>A0ACC2J410</accession>
<sequence length="158" mass="18721">MRHFGSWLPNDHHVQHDWVSKHVAHIDSQPPQQLIPVLQEFEELIESNERIYMYFEKMWDEAPLRKPYYYDPTGQRQIRNYKHMLAVLNRIFMQAPQWNEAAFGVGMVGMPMVSIFDYVMATPSGHAAFLDPDVNNMMKKILNEWGRFLKATSFYDEV</sequence>
<proteinExistence type="predicted"/>
<name>A0ACC2J410_9PEZI</name>